<dbReference type="InterPro" id="IPR035925">
    <property type="entry name" value="BSD_dom_sf"/>
</dbReference>
<feature type="compositionally biased region" description="Low complexity" evidence="1">
    <location>
        <begin position="358"/>
        <end position="372"/>
    </location>
</feature>
<feature type="compositionally biased region" description="Acidic residues" evidence="1">
    <location>
        <begin position="244"/>
        <end position="258"/>
    </location>
</feature>
<feature type="domain" description="BSD" evidence="2">
    <location>
        <begin position="202"/>
        <end position="223"/>
    </location>
</feature>
<dbReference type="PANTHER" id="PTHR16019">
    <property type="entry name" value="SYNAPSE-ASSOCIATED PROTEIN"/>
    <property type="match status" value="1"/>
</dbReference>
<sequence length="589" mass="65455">MVKKGLTDLLGGITKALTIPPEDDEEVDVLRVTSGGSLEVFDKAKARLFEIQTSPQTYCTEPDGPQEQFDTWRSTFDLEAKKGEISDLLVSVNETAAYYSMCYEHAYYSMCYEHAYYSMCYEHAYYSMCYEHAYYSMYYEHAYYSMCYEHAYYSMCYEHAYYSMCYEHAYYSMCYEHAYYSMCYEHAYYIVIVSVRLSCAQVPSAVSHADFWERYFYRVYQLNQDELRKSDLKKRADQLKIENSEQDWEDDWESEEPQSELSSRAQPEVVANLEPTLSAAAASPVEQAAAIPISSNGTLSSPTTTADTESLSAAVASDDDKETHQGTPSVNIPTSVLVDPSAPLVADSLPLDSKPQSVETTPTTNDVETTPVSSAVETTPVTSAVETTPVTSDVEKTPATSAEETTPTTSDVKTTPVTSAVETTSVTSAVETTPVTSAVETTHKHEMEEDLELMNQSDVQPSPQNSVTTPETEAVSSNSKKEHEEVRNLTAQEKTESDTLTDSVDKVDLVSIDEGGKKVAVKEKGDFLMVGSDRPTPASSVGSTKSSGLDDDWDKDLFGEDLKAVQELAEQISAGKEDINLDDDWESWE</sequence>
<dbReference type="GO" id="GO:0005737">
    <property type="term" value="C:cytoplasm"/>
    <property type="evidence" value="ECO:0007669"/>
    <property type="project" value="TreeGrafter"/>
</dbReference>
<feature type="region of interest" description="Disordered" evidence="1">
    <location>
        <begin position="529"/>
        <end position="552"/>
    </location>
</feature>
<dbReference type="EMBL" id="VXIV02000430">
    <property type="protein sequence ID" value="KAF6038318.1"/>
    <property type="molecule type" value="Genomic_DNA"/>
</dbReference>
<dbReference type="InterPro" id="IPR051494">
    <property type="entry name" value="BSD_domain-containing"/>
</dbReference>
<feature type="region of interest" description="Disordered" evidence="1">
    <location>
        <begin position="294"/>
        <end position="502"/>
    </location>
</feature>
<dbReference type="InterPro" id="IPR005607">
    <property type="entry name" value="BSD_dom"/>
</dbReference>
<dbReference type="Proteomes" id="UP000593567">
    <property type="component" value="Unassembled WGS sequence"/>
</dbReference>
<feature type="compositionally biased region" description="Polar residues" evidence="1">
    <location>
        <begin position="454"/>
        <end position="478"/>
    </location>
</feature>
<feature type="region of interest" description="Disordered" evidence="1">
    <location>
        <begin position="243"/>
        <end position="268"/>
    </location>
</feature>
<feature type="compositionally biased region" description="Low complexity" evidence="1">
    <location>
        <begin position="397"/>
        <end position="440"/>
    </location>
</feature>
<proteinExistence type="predicted"/>
<feature type="compositionally biased region" description="Polar residues" evidence="1">
    <location>
        <begin position="537"/>
        <end position="547"/>
    </location>
</feature>
<evidence type="ECO:0000259" key="2">
    <source>
        <dbReference type="PROSITE" id="PS50858"/>
    </source>
</evidence>
<dbReference type="Gene3D" id="1.10.3970.10">
    <property type="entry name" value="BSD domain"/>
    <property type="match status" value="1"/>
</dbReference>
<dbReference type="AlphaFoldDB" id="A0A7J7KKX4"/>
<evidence type="ECO:0000256" key="1">
    <source>
        <dbReference type="SAM" id="MobiDB-lite"/>
    </source>
</evidence>
<name>A0A7J7KKX4_BUGNE</name>
<dbReference type="OrthoDB" id="73788at2759"/>
<comment type="caution">
    <text evidence="3">The sequence shown here is derived from an EMBL/GenBank/DDBJ whole genome shotgun (WGS) entry which is preliminary data.</text>
</comment>
<feature type="compositionally biased region" description="Basic and acidic residues" evidence="1">
    <location>
        <begin position="479"/>
        <end position="502"/>
    </location>
</feature>
<dbReference type="SUPFAM" id="SSF140383">
    <property type="entry name" value="BSD domain-like"/>
    <property type="match status" value="1"/>
</dbReference>
<dbReference type="PANTHER" id="PTHR16019:SF5">
    <property type="entry name" value="BSD DOMAIN-CONTAINING PROTEIN 1"/>
    <property type="match status" value="1"/>
</dbReference>
<protein>
    <submittedName>
        <fullName evidence="3">BSDC1</fullName>
    </submittedName>
</protein>
<gene>
    <name evidence="3" type="ORF">EB796_003379</name>
</gene>
<feature type="compositionally biased region" description="Polar residues" evidence="1">
    <location>
        <begin position="294"/>
        <end position="311"/>
    </location>
</feature>
<reference evidence="3" key="1">
    <citation type="submission" date="2020-06" db="EMBL/GenBank/DDBJ databases">
        <title>Draft genome of Bugula neritina, a colonial animal packing powerful symbionts and potential medicines.</title>
        <authorList>
            <person name="Rayko M."/>
        </authorList>
    </citation>
    <scope>NUCLEOTIDE SEQUENCE [LARGE SCALE GENOMIC DNA]</scope>
    <source>
        <strain evidence="3">Kwan_BN1</strain>
    </source>
</reference>
<feature type="compositionally biased region" description="Polar residues" evidence="1">
    <location>
        <begin position="373"/>
        <end position="391"/>
    </location>
</feature>
<dbReference type="Pfam" id="PF03909">
    <property type="entry name" value="BSD"/>
    <property type="match status" value="1"/>
</dbReference>
<evidence type="ECO:0000313" key="4">
    <source>
        <dbReference type="Proteomes" id="UP000593567"/>
    </source>
</evidence>
<feature type="compositionally biased region" description="Polar residues" evidence="1">
    <location>
        <begin position="325"/>
        <end position="334"/>
    </location>
</feature>
<dbReference type="PROSITE" id="PS50858">
    <property type="entry name" value="BSD"/>
    <property type="match status" value="1"/>
</dbReference>
<accession>A0A7J7KKX4</accession>
<evidence type="ECO:0000313" key="3">
    <source>
        <dbReference type="EMBL" id="KAF6038318.1"/>
    </source>
</evidence>
<organism evidence="3 4">
    <name type="scientific">Bugula neritina</name>
    <name type="common">Brown bryozoan</name>
    <name type="synonym">Sertularia neritina</name>
    <dbReference type="NCBI Taxonomy" id="10212"/>
    <lineage>
        <taxon>Eukaryota</taxon>
        <taxon>Metazoa</taxon>
        <taxon>Spiralia</taxon>
        <taxon>Lophotrochozoa</taxon>
        <taxon>Bryozoa</taxon>
        <taxon>Gymnolaemata</taxon>
        <taxon>Cheilostomatida</taxon>
        <taxon>Flustrina</taxon>
        <taxon>Buguloidea</taxon>
        <taxon>Bugulidae</taxon>
        <taxon>Bugula</taxon>
    </lineage>
</organism>
<keyword evidence="4" id="KW-1185">Reference proteome</keyword>